<dbReference type="InterPro" id="IPR011009">
    <property type="entry name" value="Kinase-like_dom_sf"/>
</dbReference>
<protein>
    <submittedName>
        <fullName evidence="4">NIMA-LIKE SER/THR PROTEIN KINASE</fullName>
    </submittedName>
</protein>
<feature type="domain" description="Protein kinase" evidence="3">
    <location>
        <begin position="4"/>
        <end position="265"/>
    </location>
</feature>
<dbReference type="KEGG" id="ecu:ECU11_1500"/>
<feature type="binding site" evidence="2">
    <location>
        <position position="131"/>
    </location>
    <ligand>
        <name>Mg(2+)</name>
        <dbReference type="ChEBI" id="CHEBI:18420"/>
    </ligand>
</feature>
<feature type="binding site" evidence="2">
    <location>
        <position position="151"/>
    </location>
    <ligand>
        <name>Mg(2+)</name>
        <dbReference type="ChEBI" id="CHEBI:18420"/>
    </ligand>
</feature>
<keyword evidence="5" id="KW-1185">Reference proteome</keyword>
<dbReference type="GO" id="GO:0005737">
    <property type="term" value="C:cytoplasm"/>
    <property type="evidence" value="ECO:0007669"/>
    <property type="project" value="TreeGrafter"/>
</dbReference>
<keyword evidence="2" id="KW-0460">Magnesium</keyword>
<reference evidence="4 5" key="2">
    <citation type="journal article" date="2009" name="BMC Genomics">
        <title>Identification of transcriptional signals in Encephalitozoon cuniculi widespread among Microsporidia phylum: support for accurate structural genome annotation.</title>
        <authorList>
            <person name="Peyretaillade E."/>
            <person name="Goncalves O."/>
            <person name="Terrat S."/>
            <person name="Dugat-Bony E."/>
            <person name="Wincker P."/>
            <person name="Cornman R.S."/>
            <person name="Evans J.D."/>
            <person name="Delbac F."/>
            <person name="Peyret P."/>
        </authorList>
    </citation>
    <scope>NUCLEOTIDE SEQUENCE [LARGE SCALE GENOMIC DNA]</scope>
    <source>
        <strain evidence="4 5">GB-M1</strain>
    </source>
</reference>
<keyword evidence="2" id="KW-0479">Metal-binding</keyword>
<dbReference type="OrthoDB" id="248923at2759"/>
<dbReference type="PIRSF" id="PIRSF000615">
    <property type="entry name" value="TyrPK_CSF1-R"/>
    <property type="match status" value="1"/>
</dbReference>
<evidence type="ECO:0000259" key="3">
    <source>
        <dbReference type="PROSITE" id="PS50011"/>
    </source>
</evidence>
<evidence type="ECO:0000313" key="5">
    <source>
        <dbReference type="Proteomes" id="UP000000819"/>
    </source>
</evidence>
<dbReference type="PANTHER" id="PTHR24361">
    <property type="entry name" value="MITOGEN-ACTIVATED KINASE KINASE KINASE"/>
    <property type="match status" value="1"/>
</dbReference>
<dbReference type="PROSITE" id="PS00108">
    <property type="entry name" value="PROTEIN_KINASE_ST"/>
    <property type="match status" value="1"/>
</dbReference>
<dbReference type="RefSeq" id="NP_586456.2">
    <property type="nucleotide sequence ID" value="NM_001042289.2"/>
</dbReference>
<dbReference type="GO" id="GO:0004674">
    <property type="term" value="F:protein serine/threonine kinase activity"/>
    <property type="evidence" value="ECO:0007669"/>
    <property type="project" value="TreeGrafter"/>
</dbReference>
<dbReference type="SUPFAM" id="SSF56112">
    <property type="entry name" value="Protein kinase-like (PK-like)"/>
    <property type="match status" value="1"/>
</dbReference>
<dbReference type="InterPro" id="IPR008271">
    <property type="entry name" value="Ser/Thr_kinase_AS"/>
</dbReference>
<dbReference type="SMART" id="SM00220">
    <property type="entry name" value="S_TKc"/>
    <property type="match status" value="1"/>
</dbReference>
<dbReference type="InParanoid" id="Q8SQT4"/>
<name>Q8SQT4_ENCCU</name>
<dbReference type="GO" id="GO:0046872">
    <property type="term" value="F:metal ion binding"/>
    <property type="evidence" value="ECO:0007669"/>
    <property type="project" value="UniProtKB-KW"/>
</dbReference>
<dbReference type="Pfam" id="PF00069">
    <property type="entry name" value="Pkinase"/>
    <property type="match status" value="1"/>
</dbReference>
<reference evidence="4 5" key="1">
    <citation type="journal article" date="2001" name="Nature">
        <title>Genome sequence and gene compaction of the eukaryote parasite Encephalitozoon cuniculi.</title>
        <authorList>
            <person name="Katinka M.D."/>
            <person name="Duprat S."/>
            <person name="Cornillot E."/>
            <person name="Metenier G."/>
            <person name="Thomarat F."/>
            <person name="Prensier G."/>
            <person name="Barbe V."/>
            <person name="Peyretaillade E."/>
            <person name="Brottier P."/>
            <person name="Wincker P."/>
            <person name="Delbac F."/>
            <person name="El Alaoui H."/>
            <person name="Peyret P."/>
            <person name="Saurin W."/>
            <person name="Gouy M."/>
            <person name="Weissenbach J."/>
            <person name="Vivares C.P."/>
        </authorList>
    </citation>
    <scope>NUCLEOTIDE SEQUENCE [LARGE SCALE GENOMIC DNA]</scope>
    <source>
        <strain evidence="4 5">GB-M1</strain>
    </source>
</reference>
<dbReference type="AlphaFoldDB" id="Q8SQT4"/>
<dbReference type="EMBL" id="AL590450">
    <property type="protein sequence ID" value="CAD26060.2"/>
    <property type="molecule type" value="Genomic_DNA"/>
</dbReference>
<accession>Q8SQT4</accession>
<organism evidence="4 5">
    <name type="scientific">Encephalitozoon cuniculi (strain GB-M1)</name>
    <name type="common">Microsporidian parasite</name>
    <dbReference type="NCBI Taxonomy" id="284813"/>
    <lineage>
        <taxon>Eukaryota</taxon>
        <taxon>Fungi</taxon>
        <taxon>Fungi incertae sedis</taxon>
        <taxon>Microsporidia</taxon>
        <taxon>Unikaryonidae</taxon>
        <taxon>Encephalitozoon</taxon>
    </lineage>
</organism>
<evidence type="ECO:0000313" key="4">
    <source>
        <dbReference type="EMBL" id="CAD26060.2"/>
    </source>
</evidence>
<dbReference type="InterPro" id="IPR000719">
    <property type="entry name" value="Prot_kinase_dom"/>
</dbReference>
<dbReference type="GeneID" id="860110"/>
<proteinExistence type="predicted"/>
<evidence type="ECO:0000256" key="2">
    <source>
        <dbReference type="PIRSR" id="PIRSR000615-3"/>
    </source>
</evidence>
<feature type="active site" description="Proton acceptor" evidence="1">
    <location>
        <position position="126"/>
    </location>
</feature>
<dbReference type="InterPro" id="IPR053235">
    <property type="entry name" value="Ser_Thr_kinase"/>
</dbReference>
<dbReference type="STRING" id="284813.Q8SQT4"/>
<dbReference type="GO" id="GO:0005524">
    <property type="term" value="F:ATP binding"/>
    <property type="evidence" value="ECO:0007669"/>
    <property type="project" value="InterPro"/>
</dbReference>
<dbReference type="Gene3D" id="1.10.510.10">
    <property type="entry name" value="Transferase(Phosphotransferase) domain 1"/>
    <property type="match status" value="1"/>
</dbReference>
<dbReference type="PROSITE" id="PS50011">
    <property type="entry name" value="PROTEIN_KINASE_DOM"/>
    <property type="match status" value="1"/>
</dbReference>
<sequence>MERFRFIRRLSRGAHGTVYLLETEAPTREKVACKSMLKRYRRYAEKEVEMLSSISHRRVVRLLDFFPTKSGLSIILEYLNYGSLHEMIEYLMENGYRVAGDLVWSVLAQAADGLRYLHSKQIIHRDVKPSNILMNRTLVQKEELLEFKLCDFSLAKNLCGKESVCGIVGTPSYMAPEVVSGERYSTSVDIWSLGISIYELLTLRRPFEGRTRDELFRMIVQGGLPHSICADREMERLVRRCLSRTNRISARAITSDASVRVHLRMLEAKLRRGEEPSYDTLDSTE</sequence>
<gene>
    <name evidence="4" type="ordered locus">ECU11_1500</name>
</gene>
<dbReference type="HOGENOM" id="CLU_000288_63_23_1"/>
<dbReference type="Proteomes" id="UP000000819">
    <property type="component" value="Chromosome XI"/>
</dbReference>
<evidence type="ECO:0000256" key="1">
    <source>
        <dbReference type="PIRSR" id="PIRSR000615-1"/>
    </source>
</evidence>